<keyword evidence="1" id="KW-0472">Membrane</keyword>
<feature type="transmembrane region" description="Helical" evidence="1">
    <location>
        <begin position="6"/>
        <end position="26"/>
    </location>
</feature>
<dbReference type="Gene3D" id="1.10.287.950">
    <property type="entry name" value="Methyl-accepting chemotaxis protein"/>
    <property type="match status" value="1"/>
</dbReference>
<sequence>MSNARVIGQVAIATSVSLLAGAIFYFGMSLSRIADNLPQTAASVTEITGAVTPIVDLIPAILQESEDIRLQTDVIVKQSQQIIDVLPGILQRVDNVVATVENVRADSTDILAESAAIRTEVAQVREEVELVRGDLPAILAELEAYRTELNGYRELAPQFLAESQAIRDTIDPTINRVEALVAHIDETASTAGESAVSGFFTGIIKAPFSLVSDITSVVTPSGKPLTEEQRNYLRSTLQGFIGTAEVGEKYAFQMPRSEFAGEVELRSESAKGGLACRQIRIVTYATDNRKKSTTNNFNVCRDKNGQWSVKQR</sequence>
<dbReference type="RefSeq" id="WP_302720989.1">
    <property type="nucleotide sequence ID" value="NZ_JAULRU010000220.1"/>
</dbReference>
<keyword evidence="3" id="KW-1185">Reference proteome</keyword>
<gene>
    <name evidence="2" type="ORF">SCD92_13615</name>
</gene>
<keyword evidence="1" id="KW-1133">Transmembrane helix</keyword>
<comment type="caution">
    <text evidence="2">The sequence shown here is derived from an EMBL/GenBank/DDBJ whole genome shotgun (WGS) entry which is preliminary data.</text>
</comment>
<dbReference type="EMBL" id="JAXAFO010000024">
    <property type="protein sequence ID" value="MDX6850405.1"/>
    <property type="molecule type" value="Genomic_DNA"/>
</dbReference>
<evidence type="ECO:0000313" key="3">
    <source>
        <dbReference type="Proteomes" id="UP001273505"/>
    </source>
</evidence>
<keyword evidence="1" id="KW-0812">Transmembrane</keyword>
<evidence type="ECO:0000256" key="1">
    <source>
        <dbReference type="SAM" id="Phobius"/>
    </source>
</evidence>
<organism evidence="2 3">
    <name type="scientific">Gilvimarinus gilvus</name>
    <dbReference type="NCBI Taxonomy" id="3058038"/>
    <lineage>
        <taxon>Bacteria</taxon>
        <taxon>Pseudomonadati</taxon>
        <taxon>Pseudomonadota</taxon>
        <taxon>Gammaproteobacteria</taxon>
        <taxon>Cellvibrionales</taxon>
        <taxon>Cellvibrionaceae</taxon>
        <taxon>Gilvimarinus</taxon>
    </lineage>
</organism>
<accession>A0ABU4RZT2</accession>
<evidence type="ECO:0000313" key="2">
    <source>
        <dbReference type="EMBL" id="MDX6850405.1"/>
    </source>
</evidence>
<proteinExistence type="predicted"/>
<dbReference type="SUPFAM" id="SSF58104">
    <property type="entry name" value="Methyl-accepting chemotaxis protein (MCP) signaling domain"/>
    <property type="match status" value="1"/>
</dbReference>
<evidence type="ECO:0008006" key="4">
    <source>
        <dbReference type="Google" id="ProtNLM"/>
    </source>
</evidence>
<protein>
    <recommendedName>
        <fullName evidence="4">Surface antigen domain-containing protein</fullName>
    </recommendedName>
</protein>
<name>A0ABU4RZT2_9GAMM</name>
<dbReference type="Proteomes" id="UP001273505">
    <property type="component" value="Unassembled WGS sequence"/>
</dbReference>
<reference evidence="2 3" key="1">
    <citation type="submission" date="2023-11" db="EMBL/GenBank/DDBJ databases">
        <title>Gilvimarinus fulvus sp. nov., isolated from the surface of Kelp.</title>
        <authorList>
            <person name="Sun Y.Y."/>
            <person name="Gong Y."/>
            <person name="Du Z.J."/>
        </authorList>
    </citation>
    <scope>NUCLEOTIDE SEQUENCE [LARGE SCALE GENOMIC DNA]</scope>
    <source>
        <strain evidence="2 3">SDUM040013</strain>
    </source>
</reference>